<evidence type="ECO:0000313" key="2">
    <source>
        <dbReference type="Proteomes" id="UP000811619"/>
    </source>
</evidence>
<name>A0A8K0J9Y7_9HYPO</name>
<sequence>MGLVASSRAVNTDASKAAGWPPATEWSPYKPTFFAVSDDPGVATRDLVARVPDWTSPHVRRAFIVDLGTQLVTGANWTFDMWIHHDRSFRLWRSEVSGSDNLFQANVVVPAINTISTTTYEWTGKATFQMSGWVREAELVIQFMAEVNASSAFCVIQRMIQFPTAKLAGADIPITSWSFDKVKSGN</sequence>
<keyword evidence="2" id="KW-1185">Reference proteome</keyword>
<comment type="caution">
    <text evidence="1">The sequence shown here is derived from an EMBL/GenBank/DDBJ whole genome shotgun (WGS) entry which is preliminary data.</text>
</comment>
<dbReference type="AlphaFoldDB" id="A0A8K0J9Y7"/>
<reference evidence="1" key="1">
    <citation type="journal article" date="2020" name="bioRxiv">
        <title>Whole genome comparisons of ergot fungi reveals the divergence and evolution of species within the genus Claviceps are the result of varying mechanisms driving genome evolution and host range expansion.</title>
        <authorList>
            <person name="Wyka S.A."/>
            <person name="Mondo S.J."/>
            <person name="Liu M."/>
            <person name="Dettman J."/>
            <person name="Nalam V."/>
            <person name="Broders K.D."/>
        </authorList>
    </citation>
    <scope>NUCLEOTIDE SEQUENCE</scope>
    <source>
        <strain evidence="1">CCC 489</strain>
    </source>
</reference>
<protein>
    <submittedName>
        <fullName evidence="1">Uncharacterized protein</fullName>
    </submittedName>
</protein>
<gene>
    <name evidence="1" type="ORF">E4U42_002082</name>
</gene>
<accession>A0A8K0J9Y7</accession>
<dbReference type="EMBL" id="SRPY01000170">
    <property type="protein sequence ID" value="KAG5927575.1"/>
    <property type="molecule type" value="Genomic_DNA"/>
</dbReference>
<proteinExistence type="predicted"/>
<dbReference type="OrthoDB" id="4950583at2759"/>
<dbReference type="Proteomes" id="UP000811619">
    <property type="component" value="Unassembled WGS sequence"/>
</dbReference>
<evidence type="ECO:0000313" key="1">
    <source>
        <dbReference type="EMBL" id="KAG5927575.1"/>
    </source>
</evidence>
<organism evidence="1 2">
    <name type="scientific">Claviceps africana</name>
    <dbReference type="NCBI Taxonomy" id="83212"/>
    <lineage>
        <taxon>Eukaryota</taxon>
        <taxon>Fungi</taxon>
        <taxon>Dikarya</taxon>
        <taxon>Ascomycota</taxon>
        <taxon>Pezizomycotina</taxon>
        <taxon>Sordariomycetes</taxon>
        <taxon>Hypocreomycetidae</taxon>
        <taxon>Hypocreales</taxon>
        <taxon>Clavicipitaceae</taxon>
        <taxon>Claviceps</taxon>
    </lineage>
</organism>